<accession>A0AA37UJT5</accession>
<dbReference type="RefSeq" id="XP_049131101.1">
    <property type="nucleotide sequence ID" value="XM_049275144.1"/>
</dbReference>
<name>A0AA37UJT5_9PEZI</name>
<dbReference type="Proteomes" id="UP001055115">
    <property type="component" value="Unassembled WGS sequence"/>
</dbReference>
<evidence type="ECO:0000313" key="2">
    <source>
        <dbReference type="EMBL" id="GKT48751.1"/>
    </source>
</evidence>
<keyword evidence="3" id="KW-1185">Reference proteome</keyword>
<feature type="chain" id="PRO_5041297042" evidence="1">
    <location>
        <begin position="24"/>
        <end position="203"/>
    </location>
</feature>
<gene>
    <name evidence="2" type="ORF">ColSpa_08932</name>
</gene>
<proteinExistence type="predicted"/>
<keyword evidence="1" id="KW-0732">Signal</keyword>
<organism evidence="2 3">
    <name type="scientific">Colletotrichum spaethianum</name>
    <dbReference type="NCBI Taxonomy" id="700344"/>
    <lineage>
        <taxon>Eukaryota</taxon>
        <taxon>Fungi</taxon>
        <taxon>Dikarya</taxon>
        <taxon>Ascomycota</taxon>
        <taxon>Pezizomycotina</taxon>
        <taxon>Sordariomycetes</taxon>
        <taxon>Hypocreomycetidae</taxon>
        <taxon>Glomerellales</taxon>
        <taxon>Glomerellaceae</taxon>
        <taxon>Colletotrichum</taxon>
        <taxon>Colletotrichum spaethianum species complex</taxon>
    </lineage>
</organism>
<dbReference type="GeneID" id="73329734"/>
<dbReference type="EMBL" id="BQXU01000025">
    <property type="protein sequence ID" value="GKT48751.1"/>
    <property type="molecule type" value="Genomic_DNA"/>
</dbReference>
<comment type="caution">
    <text evidence="2">The sequence shown here is derived from an EMBL/GenBank/DDBJ whole genome shotgun (WGS) entry which is preliminary data.</text>
</comment>
<protein>
    <submittedName>
        <fullName evidence="2">Uncharacterized protein</fullName>
    </submittedName>
</protein>
<evidence type="ECO:0000313" key="3">
    <source>
        <dbReference type="Proteomes" id="UP001055115"/>
    </source>
</evidence>
<dbReference type="AlphaFoldDB" id="A0AA37UJT5"/>
<sequence>MVSFREILLTATAAVVATASAVASVDPAIDLAATHLGVTVDHVQHLLASENYSDIDPTHWSATFQQPVDVIAAWPQDFKEHALSTIARMLHQGMEIAKRDNEAADYHYTNERSILDTEAMLREKTDDSGCNHFFSRCTACIGVATVAYIGAVAGCTSAGITAEAAAAPATAGAATAVIWLGYIKCVSAALAVYGTAAIGCHHL</sequence>
<reference evidence="2 3" key="1">
    <citation type="submission" date="2022-03" db="EMBL/GenBank/DDBJ databases">
        <title>Genome data of Colletotrichum spp.</title>
        <authorList>
            <person name="Utami Y.D."/>
            <person name="Hiruma K."/>
        </authorList>
    </citation>
    <scope>NUCLEOTIDE SEQUENCE [LARGE SCALE GENOMIC DNA]</scope>
    <source>
        <strain evidence="2 3">MAFF 239500</strain>
    </source>
</reference>
<evidence type="ECO:0000256" key="1">
    <source>
        <dbReference type="SAM" id="SignalP"/>
    </source>
</evidence>
<feature type="signal peptide" evidence="1">
    <location>
        <begin position="1"/>
        <end position="23"/>
    </location>
</feature>